<keyword evidence="8 14" id="KW-0378">Hydrolase</keyword>
<feature type="binding site" evidence="16">
    <location>
        <position position="67"/>
    </location>
    <ligand>
        <name>Zn(2+)</name>
        <dbReference type="ChEBI" id="CHEBI:29105"/>
        <note>catalytic</note>
    </ligand>
</feature>
<reference evidence="19 20" key="1">
    <citation type="submission" date="2018-03" db="EMBL/GenBank/DDBJ databases">
        <title>Actinopolyspora mortivallis from Sahara, screening for active biomolecules.</title>
        <authorList>
            <person name="Selama O."/>
            <person name="Wellington E.M.H."/>
            <person name="Hacene H."/>
        </authorList>
    </citation>
    <scope>NUCLEOTIDE SEQUENCE [LARGE SCALE GENOMIC DNA]</scope>
    <source>
        <strain evidence="19 20">M5A</strain>
    </source>
</reference>
<dbReference type="PIRSF" id="PIRSF006404">
    <property type="entry name" value="UCP006404_Pept_M50_CBS"/>
    <property type="match status" value="1"/>
</dbReference>
<evidence type="ECO:0000256" key="14">
    <source>
        <dbReference type="PIRNR" id="PIRNR006404"/>
    </source>
</evidence>
<keyword evidence="4 14" id="KW-0645">Protease</keyword>
<feature type="transmembrane region" description="Helical" evidence="14">
    <location>
        <begin position="185"/>
        <end position="206"/>
    </location>
</feature>
<organism evidence="19 20">
    <name type="scientific">Actinopolyspora mortivallis</name>
    <dbReference type="NCBI Taxonomy" id="33906"/>
    <lineage>
        <taxon>Bacteria</taxon>
        <taxon>Bacillati</taxon>
        <taxon>Actinomycetota</taxon>
        <taxon>Actinomycetes</taxon>
        <taxon>Actinopolysporales</taxon>
        <taxon>Actinopolysporaceae</taxon>
        <taxon>Actinopolyspora</taxon>
    </lineage>
</organism>
<evidence type="ECO:0000256" key="4">
    <source>
        <dbReference type="ARBA" id="ARBA00022670"/>
    </source>
</evidence>
<keyword evidence="10 14" id="KW-1133">Transmembrane helix</keyword>
<keyword evidence="12" id="KW-0129">CBS domain</keyword>
<dbReference type="InterPro" id="IPR046342">
    <property type="entry name" value="CBS_dom_sf"/>
</dbReference>
<dbReference type="GO" id="GO:0006508">
    <property type="term" value="P:proteolysis"/>
    <property type="evidence" value="ECO:0007669"/>
    <property type="project" value="UniProtKB-KW"/>
</dbReference>
<dbReference type="PANTHER" id="PTHR39188:SF3">
    <property type="entry name" value="STAGE IV SPORULATION PROTEIN FB"/>
    <property type="match status" value="1"/>
</dbReference>
<sequence length="400" mass="42128">MTGTIPLGHVAGIRLGLHWSVAGIVGLIVFLLGSYWLPSTFPGHAEVLYWLAGVAAAALLVVSILVHELAHAVVAVRNGVPVDGITLWLLGGMARLRGEAATPRSDLLIAVVGPVASGALAVVFAGATWMLAVVQAGELTVAVAGYLSALNLVVAVFNLLPAAPLDGGRVLRAALWSRTGDRFRAAVWAARAGAGLGFLLVAYGLVSVLTRGFEGVWAVLVGFFVIQAAGAEKQQARVSAALAGIRVRDLPGPRIIRADADSTVWSAFEFGDPSGSTALAVTGTTEGIVTPEQLRAVPLARRTHTRLRELAQPLAKFDSATPDEPLTALLARRGGSTSRAVLVLENEHPVGMIPADRIERLLRERLARATRQNPTVGNTVPPDTEPPADWWYPGQGERNR</sequence>
<dbReference type="InterPro" id="IPR016483">
    <property type="entry name" value="UCP006404_Pept_M50_CBS"/>
</dbReference>
<dbReference type="InterPro" id="IPR008915">
    <property type="entry name" value="Peptidase_M50"/>
</dbReference>
<feature type="domain" description="Peptidase M50" evidence="18">
    <location>
        <begin position="140"/>
        <end position="198"/>
    </location>
</feature>
<evidence type="ECO:0000259" key="18">
    <source>
        <dbReference type="Pfam" id="PF02163"/>
    </source>
</evidence>
<dbReference type="GO" id="GO:0005886">
    <property type="term" value="C:plasma membrane"/>
    <property type="evidence" value="ECO:0007669"/>
    <property type="project" value="UniProtKB-SubCell"/>
</dbReference>
<keyword evidence="6 14" id="KW-0479">Metal-binding</keyword>
<dbReference type="CDD" id="cd06164">
    <property type="entry name" value="S2P-M50_SpoIVFB_CBS"/>
    <property type="match status" value="1"/>
</dbReference>
<evidence type="ECO:0000256" key="15">
    <source>
        <dbReference type="PIRSR" id="PIRSR006404-1"/>
    </source>
</evidence>
<proteinExistence type="inferred from homology"/>
<evidence type="ECO:0000256" key="1">
    <source>
        <dbReference type="ARBA" id="ARBA00004651"/>
    </source>
</evidence>
<feature type="domain" description="Peptidase M50" evidence="18">
    <location>
        <begin position="56"/>
        <end position="131"/>
    </location>
</feature>
<gene>
    <name evidence="19" type="ORF">CEP50_18050</name>
</gene>
<evidence type="ECO:0000256" key="12">
    <source>
        <dbReference type="ARBA" id="ARBA00023122"/>
    </source>
</evidence>
<dbReference type="Pfam" id="PF02163">
    <property type="entry name" value="Peptidase_M50"/>
    <property type="match status" value="2"/>
</dbReference>
<feature type="region of interest" description="Disordered" evidence="17">
    <location>
        <begin position="369"/>
        <end position="400"/>
    </location>
</feature>
<dbReference type="GO" id="GO:0046872">
    <property type="term" value="F:metal ion binding"/>
    <property type="evidence" value="ECO:0007669"/>
    <property type="project" value="UniProtKB-UniRule"/>
</dbReference>
<evidence type="ECO:0000256" key="13">
    <source>
        <dbReference type="ARBA" id="ARBA00023136"/>
    </source>
</evidence>
<dbReference type="PANTHER" id="PTHR39188">
    <property type="entry name" value="MEMBRANE-ASSOCIATED ZINC METALLOPROTEASE M50B"/>
    <property type="match status" value="1"/>
</dbReference>
<evidence type="ECO:0000256" key="10">
    <source>
        <dbReference type="ARBA" id="ARBA00022989"/>
    </source>
</evidence>
<comment type="caution">
    <text evidence="19">The sequence shown here is derived from an EMBL/GenBank/DDBJ whole genome shotgun (WGS) entry which is preliminary data.</text>
</comment>
<feature type="transmembrane region" description="Helical" evidence="14">
    <location>
        <begin position="16"/>
        <end position="35"/>
    </location>
</feature>
<keyword evidence="7" id="KW-0677">Repeat</keyword>
<keyword evidence="20" id="KW-1185">Reference proteome</keyword>
<evidence type="ECO:0000256" key="17">
    <source>
        <dbReference type="SAM" id="MobiDB-lite"/>
    </source>
</evidence>
<evidence type="ECO:0000256" key="11">
    <source>
        <dbReference type="ARBA" id="ARBA00023049"/>
    </source>
</evidence>
<evidence type="ECO:0000256" key="16">
    <source>
        <dbReference type="PIRSR" id="PIRSR006404-2"/>
    </source>
</evidence>
<evidence type="ECO:0000256" key="9">
    <source>
        <dbReference type="ARBA" id="ARBA00022833"/>
    </source>
</evidence>
<feature type="transmembrane region" description="Helical" evidence="14">
    <location>
        <begin position="108"/>
        <end position="131"/>
    </location>
</feature>
<keyword evidence="3 14" id="KW-1003">Cell membrane</keyword>
<feature type="binding site" evidence="16">
    <location>
        <position position="166"/>
    </location>
    <ligand>
        <name>Zn(2+)</name>
        <dbReference type="ChEBI" id="CHEBI:29105"/>
        <note>catalytic</note>
    </ligand>
</feature>
<evidence type="ECO:0000256" key="8">
    <source>
        <dbReference type="ARBA" id="ARBA00022801"/>
    </source>
</evidence>
<keyword evidence="9 14" id="KW-0862">Zinc</keyword>
<evidence type="ECO:0000256" key="7">
    <source>
        <dbReference type="ARBA" id="ARBA00022737"/>
    </source>
</evidence>
<feature type="active site" evidence="15">
    <location>
        <position position="68"/>
    </location>
</feature>
<comment type="similarity">
    <text evidence="2 14">Belongs to the peptidase M50B family.</text>
</comment>
<comment type="cofactor">
    <cofactor evidence="14 16">
        <name>Zn(2+)</name>
        <dbReference type="ChEBI" id="CHEBI:29105"/>
    </cofactor>
    <text evidence="14 16">Binds 1 zinc ion per subunit.</text>
</comment>
<evidence type="ECO:0000256" key="5">
    <source>
        <dbReference type="ARBA" id="ARBA00022692"/>
    </source>
</evidence>
<dbReference type="EMBL" id="PVSR01000048">
    <property type="protein sequence ID" value="PRW61949.1"/>
    <property type="molecule type" value="Genomic_DNA"/>
</dbReference>
<keyword evidence="11 14" id="KW-0482">Metalloprotease</keyword>
<dbReference type="Proteomes" id="UP000239352">
    <property type="component" value="Unassembled WGS sequence"/>
</dbReference>
<feature type="transmembrane region" description="Helical" evidence="14">
    <location>
        <begin position="47"/>
        <end position="66"/>
    </location>
</feature>
<keyword evidence="5 14" id="KW-0812">Transmembrane</keyword>
<keyword evidence="13 14" id="KW-0472">Membrane</keyword>
<dbReference type="SUPFAM" id="SSF54631">
    <property type="entry name" value="CBS-domain pair"/>
    <property type="match status" value="1"/>
</dbReference>
<evidence type="ECO:0000313" key="19">
    <source>
        <dbReference type="EMBL" id="PRW61949.1"/>
    </source>
</evidence>
<dbReference type="InParanoid" id="A0A2T0GS69"/>
<feature type="transmembrane region" description="Helical" evidence="14">
    <location>
        <begin position="212"/>
        <end position="231"/>
    </location>
</feature>
<dbReference type="RefSeq" id="WP_106115124.1">
    <property type="nucleotide sequence ID" value="NZ_PVSR01000048.1"/>
</dbReference>
<name>A0A2T0GS69_ACTMO</name>
<evidence type="ECO:0000256" key="3">
    <source>
        <dbReference type="ARBA" id="ARBA00022475"/>
    </source>
</evidence>
<accession>A0A2T0GS69</accession>
<feature type="binding site" evidence="16">
    <location>
        <position position="71"/>
    </location>
    <ligand>
        <name>Zn(2+)</name>
        <dbReference type="ChEBI" id="CHEBI:29105"/>
        <note>catalytic</note>
    </ligand>
</feature>
<evidence type="ECO:0000256" key="2">
    <source>
        <dbReference type="ARBA" id="ARBA00007931"/>
    </source>
</evidence>
<dbReference type="GO" id="GO:0008237">
    <property type="term" value="F:metallopeptidase activity"/>
    <property type="evidence" value="ECO:0007669"/>
    <property type="project" value="UniProtKB-UniRule"/>
</dbReference>
<dbReference type="AlphaFoldDB" id="A0A2T0GS69"/>
<feature type="transmembrane region" description="Helical" evidence="14">
    <location>
        <begin position="143"/>
        <end position="165"/>
    </location>
</feature>
<protein>
    <recommendedName>
        <fullName evidence="14">Zinc metalloprotease</fullName>
    </recommendedName>
</protein>
<comment type="subcellular location">
    <subcellularLocation>
        <location evidence="1 14">Cell membrane</location>
        <topology evidence="1 14">Multi-pass membrane protein</topology>
    </subcellularLocation>
</comment>
<evidence type="ECO:0000256" key="6">
    <source>
        <dbReference type="ARBA" id="ARBA00022723"/>
    </source>
</evidence>
<evidence type="ECO:0000313" key="20">
    <source>
        <dbReference type="Proteomes" id="UP000239352"/>
    </source>
</evidence>